<dbReference type="PANTHER" id="PTHR42825">
    <property type="entry name" value="AMINO ACID AMINOTRANSFERASE"/>
    <property type="match status" value="1"/>
</dbReference>
<evidence type="ECO:0000313" key="8">
    <source>
        <dbReference type="Proteomes" id="UP000234275"/>
    </source>
</evidence>
<evidence type="ECO:0000313" key="7">
    <source>
        <dbReference type="EMBL" id="PLB51342.1"/>
    </source>
</evidence>
<dbReference type="EMBL" id="MSFO01000003">
    <property type="protein sequence ID" value="PLB51342.1"/>
    <property type="molecule type" value="Genomic_DNA"/>
</dbReference>
<dbReference type="VEuPathDB" id="FungiDB:P170DRAFT_436371"/>
<dbReference type="SUPFAM" id="SSF56752">
    <property type="entry name" value="D-aminoacid aminotransferase-like PLP-dependent enzymes"/>
    <property type="match status" value="1"/>
</dbReference>
<proteinExistence type="inferred from homology"/>
<dbReference type="Pfam" id="PF01063">
    <property type="entry name" value="Aminotran_4"/>
    <property type="match status" value="1"/>
</dbReference>
<evidence type="ECO:0000256" key="5">
    <source>
        <dbReference type="ARBA" id="ARBA00022898"/>
    </source>
</evidence>
<accession>A0A2I2GEQ3</accession>
<evidence type="ECO:0000256" key="3">
    <source>
        <dbReference type="ARBA" id="ARBA00022576"/>
    </source>
</evidence>
<comment type="cofactor">
    <cofactor evidence="1">
        <name>pyridoxal 5'-phosphate</name>
        <dbReference type="ChEBI" id="CHEBI:597326"/>
    </cofactor>
</comment>
<evidence type="ECO:0000256" key="1">
    <source>
        <dbReference type="ARBA" id="ARBA00001933"/>
    </source>
</evidence>
<keyword evidence="8" id="KW-1185">Reference proteome</keyword>
<feature type="region of interest" description="Disordered" evidence="6">
    <location>
        <begin position="182"/>
        <end position="205"/>
    </location>
</feature>
<dbReference type="GO" id="GO:0004084">
    <property type="term" value="F:branched-chain-amino-acid transaminase activity"/>
    <property type="evidence" value="ECO:0007669"/>
    <property type="project" value="InterPro"/>
</dbReference>
<reference evidence="7 8" key="1">
    <citation type="submission" date="2016-12" db="EMBL/GenBank/DDBJ databases">
        <title>The genomes of Aspergillus section Nigri reveals drivers in fungal speciation.</title>
        <authorList>
            <consortium name="DOE Joint Genome Institute"/>
            <person name="Vesth T.C."/>
            <person name="Nybo J."/>
            <person name="Theobald S."/>
            <person name="Brandl J."/>
            <person name="Frisvad J.C."/>
            <person name="Nielsen K.F."/>
            <person name="Lyhne E.K."/>
            <person name="Kogle M.E."/>
            <person name="Kuo A."/>
            <person name="Riley R."/>
            <person name="Clum A."/>
            <person name="Nolan M."/>
            <person name="Lipzen A."/>
            <person name="Salamov A."/>
            <person name="Henrissat B."/>
            <person name="Wiebenga A."/>
            <person name="De Vries R.P."/>
            <person name="Grigoriev I.V."/>
            <person name="Mortensen U.H."/>
            <person name="Andersen M.R."/>
            <person name="Baker S.E."/>
        </authorList>
    </citation>
    <scope>NUCLEOTIDE SEQUENCE [LARGE SCALE GENOMIC DNA]</scope>
    <source>
        <strain evidence="7 8">IBT 23096</strain>
    </source>
</reference>
<dbReference type="OrthoDB" id="409992at2759"/>
<dbReference type="Gene3D" id="3.30.470.10">
    <property type="match status" value="1"/>
</dbReference>
<dbReference type="RefSeq" id="XP_024706644.1">
    <property type="nucleotide sequence ID" value="XM_024849142.1"/>
</dbReference>
<dbReference type="InterPro" id="IPR001544">
    <property type="entry name" value="Aminotrans_IV"/>
</dbReference>
<feature type="compositionally biased region" description="Polar residues" evidence="6">
    <location>
        <begin position="189"/>
        <end position="201"/>
    </location>
</feature>
<dbReference type="InterPro" id="IPR043132">
    <property type="entry name" value="BCAT-like_C"/>
</dbReference>
<organism evidence="7 8">
    <name type="scientific">Aspergillus steynii IBT 23096</name>
    <dbReference type="NCBI Taxonomy" id="1392250"/>
    <lineage>
        <taxon>Eukaryota</taxon>
        <taxon>Fungi</taxon>
        <taxon>Dikarya</taxon>
        <taxon>Ascomycota</taxon>
        <taxon>Pezizomycotina</taxon>
        <taxon>Eurotiomycetes</taxon>
        <taxon>Eurotiomycetidae</taxon>
        <taxon>Eurotiales</taxon>
        <taxon>Aspergillaceae</taxon>
        <taxon>Aspergillus</taxon>
        <taxon>Aspergillus subgen. Circumdati</taxon>
    </lineage>
</organism>
<sequence length="354" mass="38613">MAILRTPQPVTTVDWSNFSSTVVEVNGHVESRYNAENDEWSTPEYVHGHNVPNQGLEPVLAYGDQEYERIKACRNPHGDILIFRPDFHADRVQHLSCIMSIPSMSHDHFTRCIELAVARNAEYVPPHGSTSMLYIKPTIFGPVAPRSGSSSSSRGSSNFLLSVAVSPGRDCHIKRPTDAVVMDDLNGATPDSSSSTKGSGQTREKEYGLTLHVDARTHTEIVGFSGASFIGVLGGGGDQIRILLPENCNFLESSTNDSCTTLARSLGWAVEKRGIHVASLSEFSEVFAVGTTADLTPVKSITHLHDNSRVQVTYDATDEGKAGPVAMELCQRLKAIQMGKTPDELGWCYKVRLL</sequence>
<evidence type="ECO:0000256" key="4">
    <source>
        <dbReference type="ARBA" id="ARBA00022679"/>
    </source>
</evidence>
<dbReference type="InterPro" id="IPR043131">
    <property type="entry name" value="BCAT-like_N"/>
</dbReference>
<dbReference type="Proteomes" id="UP000234275">
    <property type="component" value="Unassembled WGS sequence"/>
</dbReference>
<dbReference type="GO" id="GO:0009081">
    <property type="term" value="P:branched-chain amino acid metabolic process"/>
    <property type="evidence" value="ECO:0007669"/>
    <property type="project" value="InterPro"/>
</dbReference>
<dbReference type="STRING" id="1392250.A0A2I2GEQ3"/>
<dbReference type="Gene3D" id="3.20.10.10">
    <property type="entry name" value="D-amino Acid Aminotransferase, subunit A, domain 2"/>
    <property type="match status" value="1"/>
</dbReference>
<comment type="caution">
    <text evidence="7">The sequence shown here is derived from an EMBL/GenBank/DDBJ whole genome shotgun (WGS) entry which is preliminary data.</text>
</comment>
<keyword evidence="5" id="KW-0663">Pyridoxal phosphate</keyword>
<keyword evidence="3 7" id="KW-0032">Aminotransferase</keyword>
<dbReference type="AlphaFoldDB" id="A0A2I2GEQ3"/>
<dbReference type="InterPro" id="IPR005786">
    <property type="entry name" value="B_amino_transII"/>
</dbReference>
<gene>
    <name evidence="7" type="ORF">P170DRAFT_436371</name>
</gene>
<evidence type="ECO:0000256" key="2">
    <source>
        <dbReference type="ARBA" id="ARBA00009320"/>
    </source>
</evidence>
<evidence type="ECO:0000256" key="6">
    <source>
        <dbReference type="SAM" id="MobiDB-lite"/>
    </source>
</evidence>
<dbReference type="InterPro" id="IPR036038">
    <property type="entry name" value="Aminotransferase-like"/>
</dbReference>
<comment type="similarity">
    <text evidence="2">Belongs to the class-IV pyridoxal-phosphate-dependent aminotransferase family.</text>
</comment>
<dbReference type="PANTHER" id="PTHR42825:SF2">
    <property type="entry name" value="BRANCHED-CHAIN-AMINO-ACID AMINOTRANSFERASE 3, CHLOROPLASTIC-RELATED"/>
    <property type="match status" value="1"/>
</dbReference>
<dbReference type="GeneID" id="36556841"/>
<name>A0A2I2GEQ3_9EURO</name>
<protein>
    <submittedName>
        <fullName evidence="7">Branched-chain-amino-acid aminotransferase 1</fullName>
    </submittedName>
</protein>
<keyword evidence="4 7" id="KW-0808">Transferase</keyword>